<keyword evidence="2" id="KW-1185">Reference proteome</keyword>
<dbReference type="EMBL" id="CP029159">
    <property type="protein sequence ID" value="QKM68975.1"/>
    <property type="molecule type" value="Genomic_DNA"/>
</dbReference>
<protein>
    <recommendedName>
        <fullName evidence="3">XRE family transcriptional regulator</fullName>
    </recommendedName>
</protein>
<proteinExistence type="predicted"/>
<gene>
    <name evidence="1" type="ORF">STSU_019225</name>
</gene>
<dbReference type="Gene3D" id="1.25.40.10">
    <property type="entry name" value="Tetratricopeptide repeat domain"/>
    <property type="match status" value="1"/>
</dbReference>
<evidence type="ECO:0008006" key="3">
    <source>
        <dbReference type="Google" id="ProtNLM"/>
    </source>
</evidence>
<evidence type="ECO:0000313" key="1">
    <source>
        <dbReference type="EMBL" id="QKM68975.1"/>
    </source>
</evidence>
<sequence>MEADEVLKRRALLGVVGAGLGLGPAALEIMASTRARLDAAIESSSYSTATLERWEEIANEYARAYQTLPPQELLADLLADIDEVQQMLEAHQPIRHRRRLCRVVAQLAALAGIFTSALGAHREARNWFHTGKLAASEAGDAHLEGTLAVRSAIVSLYYGTPAAAYTHAARARERLRSAVGPASARSLVVEARALARMRRGDEALPLLRQAEDMFGKLSSQDREDIALGYTERQFLFHLGNAWTHLGRTEEAWTVQRRALAQYAPTERLDPALIRIDRATALARAGEPEEAYRIAGGAITSLPTEHRTGMVMRYASDFAAVVGRSELPAGRQFTELLHA</sequence>
<accession>A0A7G3UHZ1</accession>
<dbReference type="AlphaFoldDB" id="A0A7G3UHZ1"/>
<reference evidence="1 2" key="1">
    <citation type="journal article" date="2012" name="J. Bacteriol.">
        <title>Draft genome of Streptomyces tsukubaensis NRRL 18488, the producer of the clinically important immunosuppressant tacrolimus (FK506).</title>
        <authorList>
            <person name="Barreiro C."/>
            <person name="Prieto C."/>
            <person name="Sola-Landa A."/>
            <person name="Solera E."/>
            <person name="Martinez-Castro M."/>
            <person name="Perez-Redondo R."/>
            <person name="Garcia-Estrada C."/>
            <person name="Aparicio J.F."/>
            <person name="Fernandez-Martinez L.T."/>
            <person name="Santos-Aberturas J."/>
            <person name="Salehi-Najafabadi Z."/>
            <person name="Rodriguez-Garcia A."/>
            <person name="Tauch A."/>
            <person name="Martin J.F."/>
        </authorList>
    </citation>
    <scope>NUCLEOTIDE SEQUENCE [LARGE SCALE GENOMIC DNA]</scope>
    <source>
        <strain evidence="2">DSM 42081 / NBRC 108919 / NRRL 18488 / 9993</strain>
    </source>
</reference>
<dbReference type="InterPro" id="IPR011990">
    <property type="entry name" value="TPR-like_helical_dom_sf"/>
</dbReference>
<organism evidence="1 2">
    <name type="scientific">Streptomyces tsukubensis (strain DSM 42081 / NBRC 108919 / NRRL 18488 / 9993)</name>
    <dbReference type="NCBI Taxonomy" id="1114943"/>
    <lineage>
        <taxon>Bacteria</taxon>
        <taxon>Bacillati</taxon>
        <taxon>Actinomycetota</taxon>
        <taxon>Actinomycetes</taxon>
        <taxon>Kitasatosporales</taxon>
        <taxon>Streptomycetaceae</taxon>
        <taxon>Streptomyces</taxon>
    </lineage>
</organism>
<dbReference type="SUPFAM" id="SSF48452">
    <property type="entry name" value="TPR-like"/>
    <property type="match status" value="1"/>
</dbReference>
<name>A0A7G3UHZ1_STRT9</name>
<dbReference type="Proteomes" id="UP000005940">
    <property type="component" value="Chromosome"/>
</dbReference>
<evidence type="ECO:0000313" key="2">
    <source>
        <dbReference type="Proteomes" id="UP000005940"/>
    </source>
</evidence>